<name>A0ABN9FSL0_9NEOB</name>
<dbReference type="PROSITE" id="PS00134">
    <property type="entry name" value="TRYPSIN_HIS"/>
    <property type="match status" value="1"/>
</dbReference>
<protein>
    <recommendedName>
        <fullName evidence="5">Peptidase S1 domain-containing protein</fullName>
    </recommendedName>
</protein>
<reference evidence="6" key="1">
    <citation type="submission" date="2023-05" db="EMBL/GenBank/DDBJ databases">
        <authorList>
            <person name="Stuckert A."/>
        </authorList>
    </citation>
    <scope>NUCLEOTIDE SEQUENCE</scope>
</reference>
<dbReference type="Pfam" id="PF00089">
    <property type="entry name" value="Trypsin"/>
    <property type="match status" value="1"/>
</dbReference>
<gene>
    <name evidence="6" type="ORF">SPARVUS_LOCUS12402619</name>
</gene>
<dbReference type="EMBL" id="CATNWA010017164">
    <property type="protein sequence ID" value="CAI9598471.1"/>
    <property type="molecule type" value="Genomic_DNA"/>
</dbReference>
<evidence type="ECO:0000313" key="6">
    <source>
        <dbReference type="EMBL" id="CAI9598471.1"/>
    </source>
</evidence>
<dbReference type="InterPro" id="IPR018114">
    <property type="entry name" value="TRYPSIN_HIS"/>
</dbReference>
<dbReference type="InterPro" id="IPR001254">
    <property type="entry name" value="Trypsin_dom"/>
</dbReference>
<keyword evidence="7" id="KW-1185">Reference proteome</keyword>
<keyword evidence="1" id="KW-0645">Protease</keyword>
<evidence type="ECO:0000259" key="5">
    <source>
        <dbReference type="PROSITE" id="PS50240"/>
    </source>
</evidence>
<dbReference type="CDD" id="cd00190">
    <property type="entry name" value="Tryp_SPc"/>
    <property type="match status" value="1"/>
</dbReference>
<evidence type="ECO:0000256" key="3">
    <source>
        <dbReference type="ARBA" id="ARBA00022825"/>
    </source>
</evidence>
<dbReference type="PANTHER" id="PTHR24252">
    <property type="entry name" value="ACROSIN-RELATED"/>
    <property type="match status" value="1"/>
</dbReference>
<dbReference type="Proteomes" id="UP001162483">
    <property type="component" value="Unassembled WGS sequence"/>
</dbReference>
<keyword evidence="3" id="KW-0720">Serine protease</keyword>
<sequence>CGVPDIKPIISNYARIINGETAVSGSWPWQVSVQDSTGRHICGGSLINTNWVVTAAHCPATTSHRVVLGAFDLSSTTENTQTKDIGKVFKYPLYNTQTGVDDISLIRLSSPASLTDRISPVCLPSSCDVFNGGEKCVITAWEYMACKAPTTPSKLQQAVVPLLSNIDCQGVILIF</sequence>
<feature type="domain" description="Peptidase S1" evidence="5">
    <location>
        <begin position="16"/>
        <end position="175"/>
    </location>
</feature>
<accession>A0ABN9FSL0</accession>
<evidence type="ECO:0000256" key="1">
    <source>
        <dbReference type="ARBA" id="ARBA00022670"/>
    </source>
</evidence>
<dbReference type="SMART" id="SM00020">
    <property type="entry name" value="Tryp_SPc"/>
    <property type="match status" value="1"/>
</dbReference>
<keyword evidence="4" id="KW-1015">Disulfide bond</keyword>
<dbReference type="PANTHER" id="PTHR24252:SF7">
    <property type="entry name" value="HYALIN"/>
    <property type="match status" value="1"/>
</dbReference>
<proteinExistence type="predicted"/>
<feature type="non-terminal residue" evidence="6">
    <location>
        <position position="1"/>
    </location>
</feature>
<dbReference type="InterPro" id="IPR043504">
    <property type="entry name" value="Peptidase_S1_PA_chymotrypsin"/>
</dbReference>
<organism evidence="6 7">
    <name type="scientific">Staurois parvus</name>
    <dbReference type="NCBI Taxonomy" id="386267"/>
    <lineage>
        <taxon>Eukaryota</taxon>
        <taxon>Metazoa</taxon>
        <taxon>Chordata</taxon>
        <taxon>Craniata</taxon>
        <taxon>Vertebrata</taxon>
        <taxon>Euteleostomi</taxon>
        <taxon>Amphibia</taxon>
        <taxon>Batrachia</taxon>
        <taxon>Anura</taxon>
        <taxon>Neobatrachia</taxon>
        <taxon>Ranoidea</taxon>
        <taxon>Ranidae</taxon>
        <taxon>Staurois</taxon>
    </lineage>
</organism>
<keyword evidence="2" id="KW-0378">Hydrolase</keyword>
<dbReference type="Gene3D" id="2.40.10.10">
    <property type="entry name" value="Trypsin-like serine proteases"/>
    <property type="match status" value="1"/>
</dbReference>
<dbReference type="InterPro" id="IPR009003">
    <property type="entry name" value="Peptidase_S1_PA"/>
</dbReference>
<dbReference type="PRINTS" id="PR00722">
    <property type="entry name" value="CHYMOTRYPSIN"/>
</dbReference>
<evidence type="ECO:0000256" key="4">
    <source>
        <dbReference type="ARBA" id="ARBA00023157"/>
    </source>
</evidence>
<comment type="caution">
    <text evidence="6">The sequence shown here is derived from an EMBL/GenBank/DDBJ whole genome shotgun (WGS) entry which is preliminary data.</text>
</comment>
<evidence type="ECO:0000256" key="2">
    <source>
        <dbReference type="ARBA" id="ARBA00022801"/>
    </source>
</evidence>
<dbReference type="InterPro" id="IPR001314">
    <property type="entry name" value="Peptidase_S1A"/>
</dbReference>
<dbReference type="SUPFAM" id="SSF50494">
    <property type="entry name" value="Trypsin-like serine proteases"/>
    <property type="match status" value="1"/>
</dbReference>
<dbReference type="PROSITE" id="PS50240">
    <property type="entry name" value="TRYPSIN_DOM"/>
    <property type="match status" value="1"/>
</dbReference>
<evidence type="ECO:0000313" key="7">
    <source>
        <dbReference type="Proteomes" id="UP001162483"/>
    </source>
</evidence>